<organism evidence="2 3">
    <name type="scientific">Ascodesmis nigricans</name>
    <dbReference type="NCBI Taxonomy" id="341454"/>
    <lineage>
        <taxon>Eukaryota</taxon>
        <taxon>Fungi</taxon>
        <taxon>Dikarya</taxon>
        <taxon>Ascomycota</taxon>
        <taxon>Pezizomycotina</taxon>
        <taxon>Pezizomycetes</taxon>
        <taxon>Pezizales</taxon>
        <taxon>Ascodesmidaceae</taxon>
        <taxon>Ascodesmis</taxon>
    </lineage>
</organism>
<protein>
    <submittedName>
        <fullName evidence="2">Uncharacterized protein</fullName>
    </submittedName>
</protein>
<feature type="compositionally biased region" description="Low complexity" evidence="1">
    <location>
        <begin position="164"/>
        <end position="178"/>
    </location>
</feature>
<dbReference type="AlphaFoldDB" id="A0A4S2MWR5"/>
<reference evidence="2 3" key="1">
    <citation type="submission" date="2019-04" db="EMBL/GenBank/DDBJ databases">
        <title>Comparative genomics and transcriptomics to analyze fruiting body development in filamentous ascomycetes.</title>
        <authorList>
            <consortium name="DOE Joint Genome Institute"/>
            <person name="Lutkenhaus R."/>
            <person name="Traeger S."/>
            <person name="Breuer J."/>
            <person name="Kuo A."/>
            <person name="Lipzen A."/>
            <person name="Pangilinan J."/>
            <person name="Dilworth D."/>
            <person name="Sandor L."/>
            <person name="Poggeler S."/>
            <person name="Barry K."/>
            <person name="Grigoriev I.V."/>
            <person name="Nowrousian M."/>
        </authorList>
    </citation>
    <scope>NUCLEOTIDE SEQUENCE [LARGE SCALE GENOMIC DNA]</scope>
    <source>
        <strain evidence="2 3">CBS 389.68</strain>
    </source>
</reference>
<dbReference type="EMBL" id="ML220121">
    <property type="protein sequence ID" value="TGZ81112.1"/>
    <property type="molecule type" value="Genomic_DNA"/>
</dbReference>
<keyword evidence="3" id="KW-1185">Reference proteome</keyword>
<feature type="region of interest" description="Disordered" evidence="1">
    <location>
        <begin position="148"/>
        <end position="178"/>
    </location>
</feature>
<name>A0A4S2MWR5_9PEZI</name>
<dbReference type="InParanoid" id="A0A4S2MWR5"/>
<evidence type="ECO:0000313" key="3">
    <source>
        <dbReference type="Proteomes" id="UP000298138"/>
    </source>
</evidence>
<sequence length="178" mass="19812">MTANYNLNGPFHLPMTPNQLQNSTQVTFHIIPGTDLPYNRRSKKQWISAHGVCPYVFDIIAEGIKIAVSHRIIDITVSSFGDDVAARQSFCHAVNSIQFRVKSDRANVMQEWQRMLALSDQEKYELAFIARTLARNICIKKYPELVNTQDTNQDPNQGQGGASGQAQAPAQVPGQVQG</sequence>
<dbReference type="Proteomes" id="UP000298138">
    <property type="component" value="Unassembled WGS sequence"/>
</dbReference>
<proteinExistence type="predicted"/>
<accession>A0A4S2MWR5</accession>
<gene>
    <name evidence="2" type="ORF">EX30DRAFT_341080</name>
</gene>
<evidence type="ECO:0000256" key="1">
    <source>
        <dbReference type="SAM" id="MobiDB-lite"/>
    </source>
</evidence>
<evidence type="ECO:0000313" key="2">
    <source>
        <dbReference type="EMBL" id="TGZ81112.1"/>
    </source>
</evidence>